<feature type="binding site" evidence="13">
    <location>
        <position position="292"/>
    </location>
    <ligand>
        <name>Zn(2+)</name>
        <dbReference type="ChEBI" id="CHEBI:29105"/>
        <label>2</label>
    </ligand>
</feature>
<name>A0A834IR21_RHYFE</name>
<keyword evidence="4 13" id="KW-0479">Metal-binding</keyword>
<feature type="disulfide bond" evidence="14">
    <location>
        <begin position="134"/>
        <end position="143"/>
    </location>
</feature>
<dbReference type="InterPro" id="IPR029052">
    <property type="entry name" value="Metallo-depent_PP-like"/>
</dbReference>
<dbReference type="SUPFAM" id="SSF47862">
    <property type="entry name" value="Saposin"/>
    <property type="match status" value="1"/>
</dbReference>
<dbReference type="GO" id="GO:0046513">
    <property type="term" value="P:ceramide biosynthetic process"/>
    <property type="evidence" value="ECO:0007669"/>
    <property type="project" value="TreeGrafter"/>
</dbReference>
<evidence type="ECO:0000256" key="1">
    <source>
        <dbReference type="ARBA" id="ARBA00004613"/>
    </source>
</evidence>
<dbReference type="InterPro" id="IPR008139">
    <property type="entry name" value="SaposinB_dom"/>
</dbReference>
<accession>A0A834IR21</accession>
<keyword evidence="7 13" id="KW-0862">Zinc</keyword>
<evidence type="ECO:0000256" key="8">
    <source>
        <dbReference type="ARBA" id="ARBA00023157"/>
    </source>
</evidence>
<feature type="disulfide bond" evidence="14">
    <location>
        <begin position="103"/>
        <end position="176"/>
    </location>
</feature>
<feature type="binding site" evidence="13">
    <location>
        <position position="440"/>
    </location>
    <ligand>
        <name>Zn(2+)</name>
        <dbReference type="ChEBI" id="CHEBI:29105"/>
        <label>2</label>
    </ligand>
</feature>
<feature type="chain" id="PRO_5032451695" description="Sphingomyelin phosphodiesterase" evidence="15">
    <location>
        <begin position="24"/>
        <end position="629"/>
    </location>
</feature>
<dbReference type="GO" id="GO:0046872">
    <property type="term" value="F:metal ion binding"/>
    <property type="evidence" value="ECO:0007669"/>
    <property type="project" value="UniProtKB-KW"/>
</dbReference>
<comment type="caution">
    <text evidence="17">The sequence shown here is derived from an EMBL/GenBank/DDBJ whole genome shotgun (WGS) entry which is preliminary data.</text>
</comment>
<feature type="disulfide bond" evidence="14">
    <location>
        <begin position="239"/>
        <end position="263"/>
    </location>
</feature>
<evidence type="ECO:0000256" key="9">
    <source>
        <dbReference type="ARBA" id="ARBA00023180"/>
    </source>
</evidence>
<evidence type="ECO:0000256" key="6">
    <source>
        <dbReference type="ARBA" id="ARBA00022801"/>
    </source>
</evidence>
<evidence type="ECO:0000256" key="10">
    <source>
        <dbReference type="ARBA" id="ARBA00023295"/>
    </source>
</evidence>
<comment type="cofactor">
    <cofactor evidence="13">
        <name>Zn(2+)</name>
        <dbReference type="ChEBI" id="CHEBI:29105"/>
    </cofactor>
    <text evidence="13">Binds 2 Zn(2+) ions per subunit.</text>
</comment>
<dbReference type="SUPFAM" id="SSF56300">
    <property type="entry name" value="Metallo-dependent phosphatases"/>
    <property type="match status" value="1"/>
</dbReference>
<feature type="binding site" evidence="13">
    <location>
        <position position="220"/>
    </location>
    <ligand>
        <name>Zn(2+)</name>
        <dbReference type="ChEBI" id="CHEBI:29105"/>
        <label>1</label>
    </ligand>
</feature>
<evidence type="ECO:0000313" key="18">
    <source>
        <dbReference type="Proteomes" id="UP000625711"/>
    </source>
</evidence>
<reference evidence="17" key="1">
    <citation type="submission" date="2020-08" db="EMBL/GenBank/DDBJ databases">
        <title>Genome sequencing and assembly of the red palm weevil Rhynchophorus ferrugineus.</title>
        <authorList>
            <person name="Dias G.B."/>
            <person name="Bergman C.M."/>
            <person name="Manee M."/>
        </authorList>
    </citation>
    <scope>NUCLEOTIDE SEQUENCE</scope>
    <source>
        <strain evidence="17">AA-2017</strain>
        <tissue evidence="17">Whole larva</tissue>
    </source>
</reference>
<keyword evidence="3" id="KW-0964">Secreted</keyword>
<evidence type="ECO:0000313" key="17">
    <source>
        <dbReference type="EMBL" id="KAF7278427.1"/>
    </source>
</evidence>
<evidence type="ECO:0000256" key="5">
    <source>
        <dbReference type="ARBA" id="ARBA00022729"/>
    </source>
</evidence>
<evidence type="ECO:0000256" key="12">
    <source>
        <dbReference type="PIRNR" id="PIRNR000948"/>
    </source>
</evidence>
<dbReference type="Proteomes" id="UP000625711">
    <property type="component" value="Unassembled WGS sequence"/>
</dbReference>
<dbReference type="InterPro" id="IPR004843">
    <property type="entry name" value="Calcineurin-like_PHP"/>
</dbReference>
<dbReference type="InterPro" id="IPR041805">
    <property type="entry name" value="ASMase/PPN1_MPP"/>
</dbReference>
<dbReference type="GO" id="GO:0016798">
    <property type="term" value="F:hydrolase activity, acting on glycosyl bonds"/>
    <property type="evidence" value="ECO:0007669"/>
    <property type="project" value="UniProtKB-KW"/>
</dbReference>
<dbReference type="PROSITE" id="PS50015">
    <property type="entry name" value="SAP_B"/>
    <property type="match status" value="1"/>
</dbReference>
<feature type="disulfide bond" evidence="14">
    <location>
        <begin position="233"/>
        <end position="238"/>
    </location>
</feature>
<dbReference type="GO" id="GO:0005615">
    <property type="term" value="C:extracellular space"/>
    <property type="evidence" value="ECO:0007669"/>
    <property type="project" value="TreeGrafter"/>
</dbReference>
<proteinExistence type="inferred from homology"/>
<dbReference type="PIRSF" id="PIRSF000948">
    <property type="entry name" value="Sphingomy_PDE"/>
    <property type="match status" value="1"/>
</dbReference>
<dbReference type="Pfam" id="PF00149">
    <property type="entry name" value="Metallophos"/>
    <property type="match status" value="1"/>
</dbReference>
<feature type="binding site" evidence="13">
    <location>
        <position position="474"/>
    </location>
    <ligand>
        <name>Zn(2+)</name>
        <dbReference type="ChEBI" id="CHEBI:29105"/>
        <label>2</label>
    </ligand>
</feature>
<dbReference type="Pfam" id="PF19272">
    <property type="entry name" value="ASMase_C"/>
    <property type="match status" value="1"/>
</dbReference>
<comment type="catalytic activity">
    <reaction evidence="11">
        <text>a sphingomyelin + H2O = phosphocholine + an N-acylsphing-4-enine + H(+)</text>
        <dbReference type="Rhea" id="RHEA:19253"/>
        <dbReference type="ChEBI" id="CHEBI:15377"/>
        <dbReference type="ChEBI" id="CHEBI:15378"/>
        <dbReference type="ChEBI" id="CHEBI:17636"/>
        <dbReference type="ChEBI" id="CHEBI:52639"/>
        <dbReference type="ChEBI" id="CHEBI:295975"/>
        <dbReference type="EC" id="3.1.4.12"/>
    </reaction>
    <physiologicalReaction direction="left-to-right" evidence="11">
        <dbReference type="Rhea" id="RHEA:19254"/>
    </physiologicalReaction>
</comment>
<sequence length="629" mass="72784">MNRRDKIFSLFLILIICIFKTDQAPIQNSTSFNFIDGWNYKLPQHKSPLLKESQKHFTNPRYTYGKELKIEGFNEEVIISNSTLKHNVFGADNKDIIGLNVSCPICEKAVQFLYAQLQLKVSFEVIKQYFILICAIYSSTEVCGGIFDSYGPELLPVLSMLSDPADACKLLLGEKCNEPDIPAHQWDITFPDTPKPELKYKELTKVNSPVFKVLHLSDTHYDPDYFVGSVTNCKEPLCCRTYSNLRDEEEAIPAGRWGSYEKCDAPKILLENMLNHIALEHPDIDYVIWTGDLPPHDIWNQTKNSNLDVIRDTVEIIFTAFPDKPVFPAIGNHESAPAGNFPPPWMQDDTHSITWLYKEMTNHWLRWLPASAFNTVNHGAFYSVLLRPGFRLISLNTNYCYSLSWWLFLNSTDPSNELKWLVNELQQAEDNNEKVHIIGHVAPGSDDCLKTWSRNFYEIVHRYEGTITGLFYGHSHADEFQVFYETTNYSRPTAVAYLAPSVTSFTNYNPAYRIYYVDGDHDRTTREIIDHETWTFDLQSANDEGNEPNWFKLYSAKEEYEMNSLRPKEWDLLINKMKVNDNLFKRFYRNYYRDSPTMPLCDTDCQNQILCSLKCAKSHSKTQLCANTI</sequence>
<dbReference type="GO" id="GO:0061750">
    <property type="term" value="F:acid sphingomyelin phosphodiesterase activity"/>
    <property type="evidence" value="ECO:0007669"/>
    <property type="project" value="TreeGrafter"/>
</dbReference>
<keyword evidence="8 14" id="KW-1015">Disulfide bond</keyword>
<dbReference type="GO" id="GO:0005764">
    <property type="term" value="C:lysosome"/>
    <property type="evidence" value="ECO:0007669"/>
    <property type="project" value="TreeGrafter"/>
</dbReference>
<dbReference type="InterPro" id="IPR011160">
    <property type="entry name" value="Sphingomy_PDE"/>
</dbReference>
<dbReference type="EC" id="3.1.4.12" evidence="12"/>
<feature type="disulfide bond" evidence="14">
    <location>
        <begin position="400"/>
        <end position="448"/>
    </location>
</feature>
<protein>
    <recommendedName>
        <fullName evidence="12">Sphingomyelin phosphodiesterase</fullName>
        <ecNumber evidence="12">3.1.4.12</ecNumber>
    </recommendedName>
</protein>
<dbReference type="Gene3D" id="3.60.21.10">
    <property type="match status" value="1"/>
</dbReference>
<evidence type="ECO:0000256" key="13">
    <source>
        <dbReference type="PIRSR" id="PIRSR000948-1"/>
    </source>
</evidence>
<evidence type="ECO:0000256" key="14">
    <source>
        <dbReference type="PIRSR" id="PIRSR000948-2"/>
    </source>
</evidence>
<feature type="domain" description="Saposin B-type" evidence="16">
    <location>
        <begin position="99"/>
        <end position="180"/>
    </location>
</feature>
<evidence type="ECO:0000256" key="11">
    <source>
        <dbReference type="ARBA" id="ARBA00047268"/>
    </source>
</evidence>
<feature type="disulfide bond" evidence="14">
    <location>
        <begin position="106"/>
        <end position="168"/>
    </location>
</feature>
<feature type="binding site" evidence="13">
    <location>
        <position position="218"/>
    </location>
    <ligand>
        <name>Zn(2+)</name>
        <dbReference type="ChEBI" id="CHEBI:29105"/>
        <label>1</label>
    </ligand>
</feature>
<dbReference type="Gene3D" id="1.10.225.10">
    <property type="entry name" value="Saposin-like"/>
    <property type="match status" value="1"/>
</dbReference>
<dbReference type="GO" id="GO:0016020">
    <property type="term" value="C:membrane"/>
    <property type="evidence" value="ECO:0007669"/>
    <property type="project" value="GOC"/>
</dbReference>
<evidence type="ECO:0000256" key="3">
    <source>
        <dbReference type="ARBA" id="ARBA00022525"/>
    </source>
</evidence>
<feature type="disulfide bond" evidence="14">
    <location>
        <begin position="611"/>
        <end position="625"/>
    </location>
</feature>
<keyword evidence="10 12" id="KW-0326">Glycosidase</keyword>
<comment type="subcellular location">
    <subcellularLocation>
        <location evidence="1">Secreted</location>
    </subcellularLocation>
</comment>
<comment type="function">
    <text evidence="12">Converts sphingomyelin to ceramide.</text>
</comment>
<dbReference type="CDD" id="cd00842">
    <property type="entry name" value="MPP_ASMase"/>
    <property type="match status" value="1"/>
</dbReference>
<dbReference type="InterPro" id="IPR011001">
    <property type="entry name" value="Saposin-like"/>
</dbReference>
<comment type="similarity">
    <text evidence="2 12">Belongs to the acid sphingomyelinase family.</text>
</comment>
<dbReference type="PANTHER" id="PTHR10340">
    <property type="entry name" value="SPHINGOMYELIN PHOSPHODIESTERASE"/>
    <property type="match status" value="1"/>
</dbReference>
<dbReference type="GO" id="GO:0006685">
    <property type="term" value="P:sphingomyelin catabolic process"/>
    <property type="evidence" value="ECO:0007669"/>
    <property type="project" value="UniProtKB-UniRule"/>
</dbReference>
<dbReference type="FunFam" id="3.60.21.10:FF:000077">
    <property type="entry name" value="Sphingomyelin phosphodiesterase"/>
    <property type="match status" value="1"/>
</dbReference>
<dbReference type="EMBL" id="JAACXV010000401">
    <property type="protein sequence ID" value="KAF7278427.1"/>
    <property type="molecule type" value="Genomic_DNA"/>
</dbReference>
<keyword evidence="9" id="KW-0325">Glycoprotein</keyword>
<keyword evidence="5 15" id="KW-0732">Signal</keyword>
<evidence type="ECO:0000259" key="16">
    <source>
        <dbReference type="PROSITE" id="PS50015"/>
    </source>
</evidence>
<organism evidence="17 18">
    <name type="scientific">Rhynchophorus ferrugineus</name>
    <name type="common">Red palm weevil</name>
    <name type="synonym">Curculio ferrugineus</name>
    <dbReference type="NCBI Taxonomy" id="354439"/>
    <lineage>
        <taxon>Eukaryota</taxon>
        <taxon>Metazoa</taxon>
        <taxon>Ecdysozoa</taxon>
        <taxon>Arthropoda</taxon>
        <taxon>Hexapoda</taxon>
        <taxon>Insecta</taxon>
        <taxon>Pterygota</taxon>
        <taxon>Neoptera</taxon>
        <taxon>Endopterygota</taxon>
        <taxon>Coleoptera</taxon>
        <taxon>Polyphaga</taxon>
        <taxon>Cucujiformia</taxon>
        <taxon>Curculionidae</taxon>
        <taxon>Dryophthorinae</taxon>
        <taxon>Rhynchophorus</taxon>
    </lineage>
</organism>
<evidence type="ECO:0000256" key="2">
    <source>
        <dbReference type="ARBA" id="ARBA00008234"/>
    </source>
</evidence>
<feature type="signal peptide" evidence="15">
    <location>
        <begin position="1"/>
        <end position="23"/>
    </location>
</feature>
<evidence type="ECO:0000256" key="7">
    <source>
        <dbReference type="ARBA" id="ARBA00022833"/>
    </source>
</evidence>
<dbReference type="InterPro" id="IPR045473">
    <property type="entry name" value="ASM_C"/>
</dbReference>
<evidence type="ECO:0000256" key="4">
    <source>
        <dbReference type="ARBA" id="ARBA00022723"/>
    </source>
</evidence>
<feature type="binding site" evidence="13">
    <location>
        <position position="292"/>
    </location>
    <ligand>
        <name>Zn(2+)</name>
        <dbReference type="ChEBI" id="CHEBI:29105"/>
        <label>1</label>
    </ligand>
</feature>
<feature type="binding site" evidence="13">
    <location>
        <position position="332"/>
    </location>
    <ligand>
        <name>Zn(2+)</name>
        <dbReference type="ChEBI" id="CHEBI:29105"/>
        <label>2</label>
    </ligand>
</feature>
<dbReference type="PANTHER" id="PTHR10340:SF34">
    <property type="entry name" value="SPHINGOMYELIN PHOSPHODIESTERASE"/>
    <property type="match status" value="1"/>
</dbReference>
<dbReference type="AlphaFoldDB" id="A0A834IR21"/>
<feature type="disulfide bond" evidence="14">
    <location>
        <begin position="601"/>
        <end position="605"/>
    </location>
</feature>
<evidence type="ECO:0000256" key="15">
    <source>
        <dbReference type="SAM" id="SignalP"/>
    </source>
</evidence>
<keyword evidence="18" id="KW-1185">Reference proteome</keyword>
<gene>
    <name evidence="17" type="ORF">GWI33_008461</name>
</gene>
<dbReference type="OrthoDB" id="282973at2759"/>
<keyword evidence="6 12" id="KW-0378">Hydrolase</keyword>
<feature type="binding site" evidence="13">
    <location>
        <position position="476"/>
    </location>
    <ligand>
        <name>Zn(2+)</name>
        <dbReference type="ChEBI" id="CHEBI:29105"/>
        <label>1</label>
    </ligand>
</feature>